<accession>A0A804KUE6</accession>
<feature type="region of interest" description="Disordered" evidence="1">
    <location>
        <begin position="1"/>
        <end position="30"/>
    </location>
</feature>
<dbReference type="PANTHER" id="PTHR15852:SF52">
    <property type="entry name" value="THYLAKOID LUMENAL P17.1 PROTEIN"/>
    <property type="match status" value="1"/>
</dbReference>
<reference evidence="2" key="1">
    <citation type="submission" date="2021-03" db="EMBL/GenBank/DDBJ databases">
        <authorList>
            <consortium name="Genoscope - CEA"/>
            <person name="William W."/>
        </authorList>
    </citation>
    <scope>NUCLEOTIDE SEQUENCE</scope>
    <source>
        <strain evidence="2">Doubled-haploid Pahang</strain>
    </source>
</reference>
<dbReference type="EnsemblPlants" id="Ma10_t09530.1">
    <property type="protein sequence ID" value="Ma10_p09530.1"/>
    <property type="gene ID" value="Ma10_g09530"/>
</dbReference>
<reference evidence="3" key="2">
    <citation type="submission" date="2021-05" db="UniProtKB">
        <authorList>
            <consortium name="EnsemblPlants"/>
        </authorList>
    </citation>
    <scope>IDENTIFICATION</scope>
    <source>
        <strain evidence="3">subsp. malaccensis</strain>
    </source>
</reference>
<dbReference type="AlphaFoldDB" id="A0A804KUE6"/>
<evidence type="ECO:0000313" key="4">
    <source>
        <dbReference type="Proteomes" id="UP000012960"/>
    </source>
</evidence>
<dbReference type="FunCoup" id="A0A804KUE6">
    <property type="interactions" value="912"/>
</dbReference>
<proteinExistence type="predicted"/>
<gene>
    <name evidence="2" type="ORF">GSMUA_312510.1</name>
</gene>
<evidence type="ECO:0000256" key="1">
    <source>
        <dbReference type="SAM" id="MobiDB-lite"/>
    </source>
</evidence>
<keyword evidence="4" id="KW-1185">Reference proteome</keyword>
<feature type="compositionally biased region" description="Low complexity" evidence="1">
    <location>
        <begin position="1"/>
        <end position="18"/>
    </location>
</feature>
<evidence type="ECO:0000313" key="3">
    <source>
        <dbReference type="EnsemblPlants" id="Ma10_p09530.1"/>
    </source>
</evidence>
<evidence type="ECO:0000313" key="2">
    <source>
        <dbReference type="EMBL" id="CAG1853025.1"/>
    </source>
</evidence>
<dbReference type="KEGG" id="mus:104000386"/>
<organism evidence="3 4">
    <name type="scientific">Musa acuminata subsp. malaccensis</name>
    <name type="common">Wild banana</name>
    <name type="synonym">Musa malaccensis</name>
    <dbReference type="NCBI Taxonomy" id="214687"/>
    <lineage>
        <taxon>Eukaryota</taxon>
        <taxon>Viridiplantae</taxon>
        <taxon>Streptophyta</taxon>
        <taxon>Embryophyta</taxon>
        <taxon>Tracheophyta</taxon>
        <taxon>Spermatophyta</taxon>
        <taxon>Magnoliopsida</taxon>
        <taxon>Liliopsida</taxon>
        <taxon>Zingiberales</taxon>
        <taxon>Musaceae</taxon>
        <taxon>Musa</taxon>
    </lineage>
</organism>
<dbReference type="EMBL" id="HG996476">
    <property type="protein sequence ID" value="CAG1853025.1"/>
    <property type="molecule type" value="Genomic_DNA"/>
</dbReference>
<protein>
    <submittedName>
        <fullName evidence="2">(wild Malaysian banana) hypothetical protein</fullName>
    </submittedName>
</protein>
<name>A0A804KUE6_MUSAM</name>
<dbReference type="Gramene" id="Ma10_t09530.1">
    <property type="protein sequence ID" value="Ma10_p09530.1"/>
    <property type="gene ID" value="Ma10_g09530"/>
</dbReference>
<dbReference type="Proteomes" id="UP000012960">
    <property type="component" value="Unplaced"/>
</dbReference>
<dbReference type="PANTHER" id="PTHR15852">
    <property type="entry name" value="PLASTID TRANSCRIPTIONALLY ACTIVE PROTEIN"/>
    <property type="match status" value="1"/>
</dbReference>
<sequence length="164" mass="17108">MATLSSPHNLSSSIASSASPPPPPPLQFPLLSSPSVLPSLIDRSSSHGVRLSSPSSSRRWASLRRRPRVRPSALLYGGGGRPVDTQTFIVTATVLAAVALSLFLGLKGDPVPCERCGGNGGTKCVFCNDGKMKQETGLVDCRVCKGAGLILCKKCGGSGYSRRL</sequence>